<accession>A0A8T2VJT0</accession>
<evidence type="ECO:0000313" key="3">
    <source>
        <dbReference type="EMBL" id="KAH7447500.1"/>
    </source>
</evidence>
<organism evidence="3 4">
    <name type="scientific">Ceratopteris richardii</name>
    <name type="common">Triangle waterfern</name>
    <dbReference type="NCBI Taxonomy" id="49495"/>
    <lineage>
        <taxon>Eukaryota</taxon>
        <taxon>Viridiplantae</taxon>
        <taxon>Streptophyta</taxon>
        <taxon>Embryophyta</taxon>
        <taxon>Tracheophyta</taxon>
        <taxon>Polypodiopsida</taxon>
        <taxon>Polypodiidae</taxon>
        <taxon>Polypodiales</taxon>
        <taxon>Pteridineae</taxon>
        <taxon>Pteridaceae</taxon>
        <taxon>Parkerioideae</taxon>
        <taxon>Ceratopteris</taxon>
    </lineage>
</organism>
<feature type="region of interest" description="Disordered" evidence="2">
    <location>
        <begin position="1"/>
        <end position="28"/>
    </location>
</feature>
<dbReference type="Proteomes" id="UP000825935">
    <property type="component" value="Chromosome 1"/>
</dbReference>
<reference evidence="3" key="1">
    <citation type="submission" date="2021-08" db="EMBL/GenBank/DDBJ databases">
        <title>WGS assembly of Ceratopteris richardii.</title>
        <authorList>
            <person name="Marchant D.B."/>
            <person name="Chen G."/>
            <person name="Jenkins J."/>
            <person name="Shu S."/>
            <person name="Leebens-Mack J."/>
            <person name="Grimwood J."/>
            <person name="Schmutz J."/>
            <person name="Soltis P."/>
            <person name="Soltis D."/>
            <person name="Chen Z.-H."/>
        </authorList>
    </citation>
    <scope>NUCLEOTIDE SEQUENCE</scope>
    <source>
        <strain evidence="3">Whitten #5841</strain>
        <tissue evidence="3">Leaf</tissue>
    </source>
</reference>
<dbReference type="OrthoDB" id="1876167at2759"/>
<feature type="region of interest" description="Disordered" evidence="2">
    <location>
        <begin position="112"/>
        <end position="158"/>
    </location>
</feature>
<feature type="coiled-coil region" evidence="1">
    <location>
        <begin position="36"/>
        <end position="99"/>
    </location>
</feature>
<evidence type="ECO:0000256" key="1">
    <source>
        <dbReference type="SAM" id="Coils"/>
    </source>
</evidence>
<comment type="caution">
    <text evidence="3">The sequence shown here is derived from an EMBL/GenBank/DDBJ whole genome shotgun (WGS) entry which is preliminary data.</text>
</comment>
<name>A0A8T2VJT0_CERRI</name>
<evidence type="ECO:0000256" key="2">
    <source>
        <dbReference type="SAM" id="MobiDB-lite"/>
    </source>
</evidence>
<keyword evidence="1" id="KW-0175">Coiled coil</keyword>
<sequence>MEQETPSLMLKTAAPVSEVGDENAERSPIKENYASLQEINDSKAELLARVQSLRKDIRDWRGKLDSQVLSYRQELGELRNTLNIEVEQLKLDFQDLRLTLKKQLDTTTKLSDMLPKCKTSPPAAEKNNNSPVEANREYGEGNDTCSPPSSELKPVLCL</sequence>
<protein>
    <submittedName>
        <fullName evidence="3">Uncharacterized protein</fullName>
    </submittedName>
</protein>
<dbReference type="PANTHER" id="PTHR34681:SF2">
    <property type="entry name" value="UVEAL AUTOANTIGEN WITH COILED-COIL_ANKYRIN"/>
    <property type="match status" value="1"/>
</dbReference>
<dbReference type="EMBL" id="CM035406">
    <property type="protein sequence ID" value="KAH7447500.1"/>
    <property type="molecule type" value="Genomic_DNA"/>
</dbReference>
<evidence type="ECO:0000313" key="4">
    <source>
        <dbReference type="Proteomes" id="UP000825935"/>
    </source>
</evidence>
<dbReference type="PANTHER" id="PTHR34681">
    <property type="entry name" value="UVEAL AUTOANTIGEN WITH COILED-COIL/ANKYRIN"/>
    <property type="match status" value="1"/>
</dbReference>
<dbReference type="AlphaFoldDB" id="A0A8T2VJT0"/>
<proteinExistence type="predicted"/>
<gene>
    <name evidence="3" type="ORF">KP509_01G109300</name>
</gene>
<keyword evidence="4" id="KW-1185">Reference proteome</keyword>